<comment type="caution">
    <text evidence="7">The sequence shown here is derived from an EMBL/GenBank/DDBJ whole genome shotgun (WGS) entry which is preliminary data.</text>
</comment>
<feature type="transmembrane region" description="Helical" evidence="6">
    <location>
        <begin position="84"/>
        <end position="103"/>
    </location>
</feature>
<reference evidence="7 8" key="1">
    <citation type="submission" date="2023-10" db="EMBL/GenBank/DDBJ databases">
        <title>Development of a sustainable strategy for remediation of hydrocarbon-contaminated territories based on the waste exchange concept.</title>
        <authorList>
            <person name="Krivoruchko A."/>
        </authorList>
    </citation>
    <scope>NUCLEOTIDE SEQUENCE [LARGE SCALE GENOMIC DNA]</scope>
    <source>
        <strain evidence="7 8">IEGM 1236</strain>
    </source>
</reference>
<evidence type="ECO:0000313" key="7">
    <source>
        <dbReference type="EMBL" id="MDV7132533.1"/>
    </source>
</evidence>
<keyword evidence="2" id="KW-1003">Cell membrane</keyword>
<feature type="transmembrane region" description="Helical" evidence="6">
    <location>
        <begin position="281"/>
        <end position="303"/>
    </location>
</feature>
<evidence type="ECO:0000256" key="3">
    <source>
        <dbReference type="ARBA" id="ARBA00022692"/>
    </source>
</evidence>
<dbReference type="Proteomes" id="UP001185792">
    <property type="component" value="Unassembled WGS sequence"/>
</dbReference>
<comment type="subcellular location">
    <subcellularLocation>
        <location evidence="1">Cell membrane</location>
        <topology evidence="1">Multi-pass membrane protein</topology>
    </subcellularLocation>
</comment>
<keyword evidence="4 6" id="KW-1133">Transmembrane helix</keyword>
<organism evidence="7 8">
    <name type="scientific">Williamsia marianensis</name>
    <dbReference type="NCBI Taxonomy" id="85044"/>
    <lineage>
        <taxon>Bacteria</taxon>
        <taxon>Bacillati</taxon>
        <taxon>Actinomycetota</taxon>
        <taxon>Actinomycetes</taxon>
        <taxon>Mycobacteriales</taxon>
        <taxon>Nocardiaceae</taxon>
        <taxon>Williamsia</taxon>
    </lineage>
</organism>
<dbReference type="RefSeq" id="WP_317711980.1">
    <property type="nucleotide sequence ID" value="NZ_JAWLUM010000001.1"/>
</dbReference>
<name>A0ABU4EMS0_WILMA</name>
<dbReference type="PANTHER" id="PTHR30250:SF11">
    <property type="entry name" value="O-ANTIGEN TRANSPORTER-RELATED"/>
    <property type="match status" value="1"/>
</dbReference>
<keyword evidence="8" id="KW-1185">Reference proteome</keyword>
<accession>A0ABU4EMS0</accession>
<feature type="transmembrane region" description="Helical" evidence="6">
    <location>
        <begin position="248"/>
        <end position="269"/>
    </location>
</feature>
<evidence type="ECO:0000256" key="2">
    <source>
        <dbReference type="ARBA" id="ARBA00022475"/>
    </source>
</evidence>
<feature type="transmembrane region" description="Helical" evidence="6">
    <location>
        <begin position="315"/>
        <end position="338"/>
    </location>
</feature>
<feature type="transmembrane region" description="Helical" evidence="6">
    <location>
        <begin position="222"/>
        <end position="242"/>
    </location>
</feature>
<evidence type="ECO:0000256" key="6">
    <source>
        <dbReference type="SAM" id="Phobius"/>
    </source>
</evidence>
<evidence type="ECO:0000256" key="4">
    <source>
        <dbReference type="ARBA" id="ARBA00022989"/>
    </source>
</evidence>
<sequence length="401" mass="41637">MNVLGQAGFVAGGRLCGALLQAASLAVLARQIGPPEFGEFAVWYGAAVVLQAILNLGLTPLLVRMRAAGDREPDVAAILRFCRRGSVLAGLVGLLACLTLVAAAGLPAYVVLLAGWVVVDNLVETYLAIPLADGRAWENASSLIFRRAILFAVLISGVSLGLDPSVFYGVGLLLGSLASLLLVARSLKRGAQTPASDMSFRSIAAEAKYFWTNSVVTQARNLDVVVVSLVATGGATVGYFAAASRLTSPLRIVPTSFAAVLMPAAVRALRSGQYKSAIRATVAVCAISSLGFLCVGLAVPYVLPRLLGSDYEGAVGVVQIVCLGLVFAAIASQLNAVLQAFGHVRLVSNISLSTTFTCLVLVAVLVPPFGAAGGGWGLTASYVLQSVVLVFFTWRSIRRGS</sequence>
<feature type="transmembrane region" description="Helical" evidence="6">
    <location>
        <begin position="144"/>
        <end position="160"/>
    </location>
</feature>
<keyword evidence="3 6" id="KW-0812">Transmembrane</keyword>
<dbReference type="InterPro" id="IPR050833">
    <property type="entry name" value="Poly_Biosynth_Transport"/>
</dbReference>
<dbReference type="InterPro" id="IPR002797">
    <property type="entry name" value="Polysacc_synth"/>
</dbReference>
<proteinExistence type="predicted"/>
<evidence type="ECO:0000313" key="8">
    <source>
        <dbReference type="Proteomes" id="UP001185792"/>
    </source>
</evidence>
<evidence type="ECO:0000256" key="5">
    <source>
        <dbReference type="ARBA" id="ARBA00023136"/>
    </source>
</evidence>
<evidence type="ECO:0000256" key="1">
    <source>
        <dbReference type="ARBA" id="ARBA00004651"/>
    </source>
</evidence>
<keyword evidence="5 6" id="KW-0472">Membrane</keyword>
<protein>
    <submittedName>
        <fullName evidence="7">Lipopolysaccharide biosynthesis protein</fullName>
    </submittedName>
</protein>
<feature type="transmembrane region" description="Helical" evidence="6">
    <location>
        <begin position="41"/>
        <end position="63"/>
    </location>
</feature>
<feature type="transmembrane region" description="Helical" evidence="6">
    <location>
        <begin position="109"/>
        <end position="132"/>
    </location>
</feature>
<feature type="transmembrane region" description="Helical" evidence="6">
    <location>
        <begin position="350"/>
        <end position="369"/>
    </location>
</feature>
<feature type="transmembrane region" description="Helical" evidence="6">
    <location>
        <begin position="375"/>
        <end position="394"/>
    </location>
</feature>
<dbReference type="Pfam" id="PF01943">
    <property type="entry name" value="Polysacc_synt"/>
    <property type="match status" value="1"/>
</dbReference>
<dbReference type="EMBL" id="JAWLUM010000001">
    <property type="protein sequence ID" value="MDV7132533.1"/>
    <property type="molecule type" value="Genomic_DNA"/>
</dbReference>
<dbReference type="PANTHER" id="PTHR30250">
    <property type="entry name" value="PST FAMILY PREDICTED COLANIC ACID TRANSPORTER"/>
    <property type="match status" value="1"/>
</dbReference>
<feature type="transmembrane region" description="Helical" evidence="6">
    <location>
        <begin position="166"/>
        <end position="184"/>
    </location>
</feature>
<gene>
    <name evidence="7" type="ORF">R4198_02425</name>
</gene>